<evidence type="ECO:0000256" key="6">
    <source>
        <dbReference type="ARBA" id="ARBA00022842"/>
    </source>
</evidence>
<dbReference type="InterPro" id="IPR011829">
    <property type="entry name" value="TTC_DH"/>
</dbReference>
<dbReference type="SMART" id="SM01329">
    <property type="entry name" value="Iso_dh"/>
    <property type="match status" value="1"/>
</dbReference>
<dbReference type="Pfam" id="PF00180">
    <property type="entry name" value="Iso_dh"/>
    <property type="match status" value="1"/>
</dbReference>
<comment type="cofactor">
    <cofactor evidence="2">
        <name>Mg(2+)</name>
        <dbReference type="ChEBI" id="CHEBI:18420"/>
    </cofactor>
</comment>
<proteinExistence type="inferred from homology"/>
<dbReference type="InterPro" id="IPR024084">
    <property type="entry name" value="IsoPropMal-DH-like_dom"/>
</dbReference>
<dbReference type="RefSeq" id="XP_060360712.1">
    <property type="nucleotide sequence ID" value="XM_060509097.1"/>
</dbReference>
<dbReference type="GO" id="GO:0051287">
    <property type="term" value="F:NAD binding"/>
    <property type="evidence" value="ECO:0007669"/>
    <property type="project" value="InterPro"/>
</dbReference>
<keyword evidence="6" id="KW-0460">Magnesium</keyword>
<evidence type="ECO:0000313" key="13">
    <source>
        <dbReference type="Proteomes" id="UP001244207"/>
    </source>
</evidence>
<dbReference type="Proteomes" id="UP001244207">
    <property type="component" value="Unassembled WGS sequence"/>
</dbReference>
<dbReference type="PROSITE" id="PS00470">
    <property type="entry name" value="IDH_IMDH"/>
    <property type="match status" value="1"/>
</dbReference>
<accession>A0AAD8XB27</accession>
<dbReference type="PANTHER" id="PTHR43275:SF1">
    <property type="entry name" value="D-MALATE DEHYDROGENASE [DECARBOXYLATING]"/>
    <property type="match status" value="1"/>
</dbReference>
<evidence type="ECO:0000256" key="8">
    <source>
        <dbReference type="ARBA" id="ARBA00023027"/>
    </source>
</evidence>
<comment type="catalytic activity">
    <reaction evidence="10">
        <text>(R)-malate + NAD(+) = pyruvate + CO2 + NADH</text>
        <dbReference type="Rhea" id="RHEA:18365"/>
        <dbReference type="ChEBI" id="CHEBI:15361"/>
        <dbReference type="ChEBI" id="CHEBI:15588"/>
        <dbReference type="ChEBI" id="CHEBI:16526"/>
        <dbReference type="ChEBI" id="CHEBI:57540"/>
        <dbReference type="ChEBI" id="CHEBI:57945"/>
        <dbReference type="EC" id="1.1.1.83"/>
    </reaction>
</comment>
<keyword evidence="13" id="KW-1185">Reference proteome</keyword>
<dbReference type="Gene3D" id="3.40.718.10">
    <property type="entry name" value="Isopropylmalate Dehydrogenase"/>
    <property type="match status" value="1"/>
</dbReference>
<dbReference type="GO" id="GO:0000287">
    <property type="term" value="F:magnesium ion binding"/>
    <property type="evidence" value="ECO:0007669"/>
    <property type="project" value="InterPro"/>
</dbReference>
<evidence type="ECO:0000256" key="4">
    <source>
        <dbReference type="ARBA" id="ARBA00013126"/>
    </source>
</evidence>
<evidence type="ECO:0000259" key="11">
    <source>
        <dbReference type="SMART" id="SM01329"/>
    </source>
</evidence>
<organism evidence="12 13">
    <name type="scientific">Glomerella acutata</name>
    <name type="common">Colletotrichum acutatum</name>
    <dbReference type="NCBI Taxonomy" id="27357"/>
    <lineage>
        <taxon>Eukaryota</taxon>
        <taxon>Fungi</taxon>
        <taxon>Dikarya</taxon>
        <taxon>Ascomycota</taxon>
        <taxon>Pezizomycotina</taxon>
        <taxon>Sordariomycetes</taxon>
        <taxon>Hypocreomycetidae</taxon>
        <taxon>Glomerellales</taxon>
        <taxon>Glomerellaceae</taxon>
        <taxon>Colletotrichum</taxon>
        <taxon>Colletotrichum acutatum species complex</taxon>
    </lineage>
</organism>
<protein>
    <recommendedName>
        <fullName evidence="4">D-malate dehydrogenase (decarboxylating)</fullName>
        <ecNumber evidence="4">1.1.1.83</ecNumber>
    </recommendedName>
</protein>
<keyword evidence="8" id="KW-0520">NAD</keyword>
<evidence type="ECO:0000313" key="12">
    <source>
        <dbReference type="EMBL" id="KAK1716782.1"/>
    </source>
</evidence>
<evidence type="ECO:0000256" key="3">
    <source>
        <dbReference type="ARBA" id="ARBA00007769"/>
    </source>
</evidence>
<dbReference type="EMBL" id="JAHMHS010000112">
    <property type="protein sequence ID" value="KAK1716782.1"/>
    <property type="molecule type" value="Genomic_DNA"/>
</dbReference>
<evidence type="ECO:0000256" key="9">
    <source>
        <dbReference type="ARBA" id="ARBA00023211"/>
    </source>
</evidence>
<dbReference type="InterPro" id="IPR050501">
    <property type="entry name" value="ICDH/IPMDH"/>
</dbReference>
<evidence type="ECO:0000256" key="5">
    <source>
        <dbReference type="ARBA" id="ARBA00022723"/>
    </source>
</evidence>
<dbReference type="NCBIfam" id="TIGR02089">
    <property type="entry name" value="TTC"/>
    <property type="match status" value="1"/>
</dbReference>
<gene>
    <name evidence="12" type="ORF">BDZ83DRAFT_634465</name>
</gene>
<dbReference type="PANTHER" id="PTHR43275">
    <property type="entry name" value="D-MALATE DEHYDROGENASE [DECARBOXYLATING]"/>
    <property type="match status" value="1"/>
</dbReference>
<name>A0AAD8XB27_GLOAC</name>
<keyword evidence="9" id="KW-0464">Manganese</keyword>
<comment type="cofactor">
    <cofactor evidence="1">
        <name>Mn(2+)</name>
        <dbReference type="ChEBI" id="CHEBI:29035"/>
    </cofactor>
</comment>
<evidence type="ECO:0000256" key="1">
    <source>
        <dbReference type="ARBA" id="ARBA00001936"/>
    </source>
</evidence>
<comment type="caution">
    <text evidence="12">The sequence shown here is derived from an EMBL/GenBank/DDBJ whole genome shotgun (WGS) entry which is preliminary data.</text>
</comment>
<evidence type="ECO:0000256" key="10">
    <source>
        <dbReference type="ARBA" id="ARBA00049301"/>
    </source>
</evidence>
<keyword evidence="7" id="KW-0560">Oxidoreductase</keyword>
<feature type="domain" description="Isopropylmalate dehydrogenase-like" evidence="11">
    <location>
        <begin position="7"/>
        <end position="354"/>
    </location>
</feature>
<dbReference type="SUPFAM" id="SSF53659">
    <property type="entry name" value="Isocitrate/Isopropylmalate dehydrogenase-like"/>
    <property type="match status" value="1"/>
</dbReference>
<keyword evidence="5" id="KW-0479">Metal-binding</keyword>
<evidence type="ECO:0000256" key="2">
    <source>
        <dbReference type="ARBA" id="ARBA00001946"/>
    </source>
</evidence>
<sequence length="365" mass="40072">MSPQSLKIAVIPGDGIGVEVMPWGVKSLEAVAKIFGLTLKFEWFDFASCAYYHKHGQMMPSDWKEKLLKFDAIYFGAVGMPDQVPDDVSLWGSLLKFRREFDQYINLRPCRLMPGVTSPLANRKPGDIDFWIVRENTEGEYSSIGGKMFEGTDRETVIQETVMTRVGVDRVLRYAFDLAQSRPRKRLTSATKSNGISISMPYWDSRVVEMAKNYEDVKVDKYHIDILTAHFVQRPDIFDVVVGSNLFGDILSDLGPACTGTIAIAPSANINPDGKFPSLFEPVHGSAPDIAGKSVANPVGMIWAGQMLLQHFGFTDAANLVLRAIENVLGRAEAAVLTPDMKGSGSTTAFGAAIAAEIVALGERK</sequence>
<dbReference type="GeneID" id="85392996"/>
<reference evidence="12" key="1">
    <citation type="submission" date="2021-12" db="EMBL/GenBank/DDBJ databases">
        <title>Comparative genomics, transcriptomics and evolutionary studies reveal genomic signatures of adaptation to plant cell wall in hemibiotrophic fungi.</title>
        <authorList>
            <consortium name="DOE Joint Genome Institute"/>
            <person name="Baroncelli R."/>
            <person name="Diaz J.F."/>
            <person name="Benocci T."/>
            <person name="Peng M."/>
            <person name="Battaglia E."/>
            <person name="Haridas S."/>
            <person name="Andreopoulos W."/>
            <person name="Labutti K."/>
            <person name="Pangilinan J."/>
            <person name="Floch G.L."/>
            <person name="Makela M.R."/>
            <person name="Henrissat B."/>
            <person name="Grigoriev I.V."/>
            <person name="Crouch J.A."/>
            <person name="De Vries R.P."/>
            <person name="Sukno S.A."/>
            <person name="Thon M.R."/>
        </authorList>
    </citation>
    <scope>NUCLEOTIDE SEQUENCE</scope>
    <source>
        <strain evidence="12">CBS 112980</strain>
    </source>
</reference>
<dbReference type="GO" id="GO:0046553">
    <property type="term" value="F:D-malate dehydrogenase (decarboxylating) (NAD+) activity"/>
    <property type="evidence" value="ECO:0007669"/>
    <property type="project" value="UniProtKB-EC"/>
</dbReference>
<evidence type="ECO:0000256" key="7">
    <source>
        <dbReference type="ARBA" id="ARBA00023002"/>
    </source>
</evidence>
<dbReference type="AlphaFoldDB" id="A0AAD8XB27"/>
<comment type="similarity">
    <text evidence="3">Belongs to the isocitrate and isopropylmalate dehydrogenases family.</text>
</comment>
<dbReference type="EC" id="1.1.1.83" evidence="4"/>
<dbReference type="InterPro" id="IPR019818">
    <property type="entry name" value="IsoCit/isopropylmalate_DH_CS"/>
</dbReference>